<dbReference type="EMBL" id="JAGGKV010000036">
    <property type="protein sequence ID" value="MBP1967543.1"/>
    <property type="molecule type" value="Genomic_DNA"/>
</dbReference>
<proteinExistence type="predicted"/>
<protein>
    <submittedName>
        <fullName evidence="1">Uncharacterized protein</fullName>
    </submittedName>
</protein>
<comment type="caution">
    <text evidence="1">The sequence shown here is derived from an EMBL/GenBank/DDBJ whole genome shotgun (WGS) entry which is preliminary data.</text>
</comment>
<sequence length="78" mass="9279">MHGELKRYNLGLYYEQGLFYKMPSKFADVTFNESVTAAENLKETLLRAYRDEDIVALADILDNAVRRRQLIIHRHLHW</sequence>
<dbReference type="Proteomes" id="UP001519344">
    <property type="component" value="Unassembled WGS sequence"/>
</dbReference>
<keyword evidence="2" id="KW-1185">Reference proteome</keyword>
<gene>
    <name evidence="1" type="ORF">J2Z65_006815</name>
</gene>
<name>A0ABS4I9G2_9BACL</name>
<reference evidence="1 2" key="1">
    <citation type="submission" date="2021-03" db="EMBL/GenBank/DDBJ databases">
        <title>Genomic Encyclopedia of Type Strains, Phase IV (KMG-IV): sequencing the most valuable type-strain genomes for metagenomic binning, comparative biology and taxonomic classification.</title>
        <authorList>
            <person name="Goeker M."/>
        </authorList>
    </citation>
    <scope>NUCLEOTIDE SEQUENCE [LARGE SCALE GENOMIC DNA]</scope>
    <source>
        <strain evidence="1 2">DSM 24950</strain>
    </source>
</reference>
<dbReference type="RefSeq" id="WP_167059252.1">
    <property type="nucleotide sequence ID" value="NZ_JAAOZR010000022.1"/>
</dbReference>
<accession>A0ABS4I9G2</accession>
<evidence type="ECO:0000313" key="2">
    <source>
        <dbReference type="Proteomes" id="UP001519344"/>
    </source>
</evidence>
<organism evidence="1 2">
    <name type="scientific">Paenibacillus aceris</name>
    <dbReference type="NCBI Taxonomy" id="869555"/>
    <lineage>
        <taxon>Bacteria</taxon>
        <taxon>Bacillati</taxon>
        <taxon>Bacillota</taxon>
        <taxon>Bacilli</taxon>
        <taxon>Bacillales</taxon>
        <taxon>Paenibacillaceae</taxon>
        <taxon>Paenibacillus</taxon>
    </lineage>
</organism>
<evidence type="ECO:0000313" key="1">
    <source>
        <dbReference type="EMBL" id="MBP1967543.1"/>
    </source>
</evidence>